<dbReference type="Pfam" id="PF25440">
    <property type="entry name" value="Beta-prop_RIC1_2nd"/>
    <property type="match status" value="1"/>
</dbReference>
<feature type="compositionally biased region" description="Polar residues" evidence="4">
    <location>
        <begin position="1531"/>
        <end position="1544"/>
    </location>
</feature>
<evidence type="ECO:0000259" key="5">
    <source>
        <dbReference type="Pfam" id="PF07064"/>
    </source>
</evidence>
<dbReference type="Pfam" id="PF07064">
    <property type="entry name" value="RIC1"/>
    <property type="match status" value="1"/>
</dbReference>
<comment type="subcellular location">
    <subcellularLocation>
        <location evidence="1">Membrane</location>
    </subcellularLocation>
</comment>
<feature type="compositionally biased region" description="Polar residues" evidence="4">
    <location>
        <begin position="1150"/>
        <end position="1166"/>
    </location>
</feature>
<dbReference type="InterPro" id="IPR009771">
    <property type="entry name" value="RIC1_C"/>
</dbReference>
<evidence type="ECO:0000256" key="1">
    <source>
        <dbReference type="ARBA" id="ARBA00004370"/>
    </source>
</evidence>
<dbReference type="GO" id="GO:0005829">
    <property type="term" value="C:cytosol"/>
    <property type="evidence" value="ECO:0007669"/>
    <property type="project" value="TreeGrafter"/>
</dbReference>
<comment type="caution">
    <text evidence="6">The sequence shown here is derived from an EMBL/GenBank/DDBJ whole genome shotgun (WGS) entry which is preliminary data.</text>
</comment>
<dbReference type="GO" id="GO:0034066">
    <property type="term" value="C:Ric1-Rgp1 guanyl-nucleotide exchange factor complex"/>
    <property type="evidence" value="ECO:0007669"/>
    <property type="project" value="InterPro"/>
</dbReference>
<feature type="compositionally biased region" description="Basic and acidic residues" evidence="4">
    <location>
        <begin position="1136"/>
        <end position="1149"/>
    </location>
</feature>
<reference evidence="6" key="1">
    <citation type="submission" date="2024-06" db="EMBL/GenBank/DDBJ databases">
        <authorList>
            <person name="Liu X."/>
            <person name="Lenzi L."/>
            <person name="Haldenby T S."/>
            <person name="Uol C."/>
        </authorList>
    </citation>
    <scope>NUCLEOTIDE SEQUENCE</scope>
</reference>
<evidence type="ECO:0000313" key="7">
    <source>
        <dbReference type="Proteomes" id="UP001497525"/>
    </source>
</evidence>
<name>A0AAV2T5I7_CALDB</name>
<evidence type="ECO:0000313" key="6">
    <source>
        <dbReference type="EMBL" id="CAL5131670.1"/>
    </source>
</evidence>
<protein>
    <recommendedName>
        <fullName evidence="3">Protein RIC1 homolog</fullName>
    </recommendedName>
</protein>
<evidence type="ECO:0000256" key="2">
    <source>
        <dbReference type="ARBA" id="ARBA00023136"/>
    </source>
</evidence>
<feature type="region of interest" description="Disordered" evidence="4">
    <location>
        <begin position="368"/>
        <end position="402"/>
    </location>
</feature>
<dbReference type="GO" id="GO:0006886">
    <property type="term" value="P:intracellular protein transport"/>
    <property type="evidence" value="ECO:0007669"/>
    <property type="project" value="InterPro"/>
</dbReference>
<dbReference type="GO" id="GO:0042147">
    <property type="term" value="P:retrograde transport, endosome to Golgi"/>
    <property type="evidence" value="ECO:0007669"/>
    <property type="project" value="TreeGrafter"/>
</dbReference>
<feature type="compositionally biased region" description="Polar residues" evidence="4">
    <location>
        <begin position="1174"/>
        <end position="1189"/>
    </location>
</feature>
<organism evidence="6 7">
    <name type="scientific">Calicophoron daubneyi</name>
    <name type="common">Rumen fluke</name>
    <name type="synonym">Paramphistomum daubneyi</name>
    <dbReference type="NCBI Taxonomy" id="300641"/>
    <lineage>
        <taxon>Eukaryota</taxon>
        <taxon>Metazoa</taxon>
        <taxon>Spiralia</taxon>
        <taxon>Lophotrochozoa</taxon>
        <taxon>Platyhelminthes</taxon>
        <taxon>Trematoda</taxon>
        <taxon>Digenea</taxon>
        <taxon>Plagiorchiida</taxon>
        <taxon>Pronocephalata</taxon>
        <taxon>Paramphistomoidea</taxon>
        <taxon>Paramphistomidae</taxon>
        <taxon>Calicophoron</taxon>
    </lineage>
</organism>
<feature type="region of interest" description="Disordered" evidence="4">
    <location>
        <begin position="1136"/>
        <end position="1189"/>
    </location>
</feature>
<accession>A0AAV2T5I7</accession>
<dbReference type="GO" id="GO:0000139">
    <property type="term" value="C:Golgi membrane"/>
    <property type="evidence" value="ECO:0007669"/>
    <property type="project" value="TreeGrafter"/>
</dbReference>
<dbReference type="Proteomes" id="UP001497525">
    <property type="component" value="Unassembled WGS sequence"/>
</dbReference>
<dbReference type="EMBL" id="CAXLJL010000101">
    <property type="protein sequence ID" value="CAL5131670.1"/>
    <property type="molecule type" value="Genomic_DNA"/>
</dbReference>
<feature type="region of interest" description="Disordered" evidence="4">
    <location>
        <begin position="1520"/>
        <end position="1544"/>
    </location>
</feature>
<dbReference type="InterPro" id="IPR040096">
    <property type="entry name" value="Ric1"/>
</dbReference>
<evidence type="ECO:0000256" key="3">
    <source>
        <dbReference type="ARBA" id="ARBA00029879"/>
    </source>
</evidence>
<feature type="domain" description="RIC1 C-terminal alpha solenoid region" evidence="5">
    <location>
        <begin position="920"/>
        <end position="1087"/>
    </location>
</feature>
<feature type="region of interest" description="Disordered" evidence="4">
    <location>
        <begin position="634"/>
        <end position="679"/>
    </location>
</feature>
<evidence type="ECO:0000256" key="4">
    <source>
        <dbReference type="SAM" id="MobiDB-lite"/>
    </source>
</evidence>
<keyword evidence="2" id="KW-0472">Membrane</keyword>
<sequence>MVYYLCGLPAFVDCSLKNSCVRSIIHNNARDLLGIYTDSHFVFFENKTFRKVYEYSLPEDWVSGYGGILAVCWKPDGRHLVFSTSEGYIFHFIINYTDSKGHSSSYWESPDHHCSLKNFSVHFDTQPPDDFGTCLIRLCSCGDLLVGASIDGRLVIVPWEDFTKKSYFPLTETPFFHDIEHSRALGVSDPGVYCRELSWAPNLSGIMTILSSGDIALLRLPTLDNDQKTVEGIWAQRLENPVSICVNDRFRAVAVGTRSSEVALYRIDETTGAIFVLHHLQISSHEYPDAKSLVGSVSQVVWSPDGYALAVVWEKCGWALWSVFGGLLYTSLGERADLADRLRLSHLSWSPNGCSIVGLVSMTPSGSKNLTKKTHSDASLRSDLPSPQDLTSESDGIPVSDKMATNTPDSTLAVFSLAHSALTSNPTSDNHRHIVLQTDERVIFCNRAQLMVARAPQTLLLPSLYIRHSWPICYVAVNTIGDRIAVAGARGFLHYNCLTQRWQMFGNEVQEQAIRVKGGLVWWKQYICFCCLLLHSGDYEVRAYPCAEKLDDQFASHCTLPTKASPVLVDCYENLFMLLTDNACVYLFSLSEKSGRKKSPVSLSAFQTIDLSALILFPSCVVRLCLSSVTASLPSRPRSKTELQSASNPKRPSLHISKEKNSRGSSWQDSMSHTRMEDTSCRDGPLSMIPSFLINYAGHLFILQTADPSDLGPTDWSNDERYGDKAQPLFVMPYLIASGVEIVWSALDTTCSRSPDWKSQLDREDIRSSSDQLFPYIGGSLWLYCGASGIQIWLPLPQLNLFSPQTFYGNKQNVSGIPSSFVQNMDTHQYSSCGQDYADLIPGYISRRIMLSVELEECIHPLAILFHQALLVSILNDFHQSLNASIPFGQDETVEQSSSNHFYSILPYGSIQIESHAFLHRLIQQLLRKNLGAHALQLCSAYQNLPHFHRVLEWLLHEVLEAEATSKSPIPDPLLPQVVAFIQEFPYFLETVAQCARKTEVARWPHLFTAVGHRPKDLFDLCIESGNFQTAASYLIILQSSEPASLSQEYTLHLIQTSINAGRWGLVRDLLRFLNAIDPFDLKSTRSMSMDSSYLSGGMSAPCIMPGDPLIASNEYQIGAKPRGLQQHAVQRLTVKADKNPTPKFDSSDAHPSTATRNRSGTTETNTDPERELSSLSLSGKVTKSGQNSLSDQVRQLITRMASNLFCQGKLKHMAELVVNLSGFLASTTKSSDVLAEYIASQRSDHHKVMDWPASLSSLHAQFNWPLPSTSDGDSAFAFNTDGGRRNSVRLFAGRSKHVLRQLRFLLSQLLQANSFEWACLVALMVLDTAGLFHAVTLAVDAATHHNLSRLRGQNNWPTSVTTSDGKAVRLWRRVIGKNSERSRSSNSTSVVDSGDLDLISAPNSPIFGDPLSRVLAGLNEIGKWALHNCRTYHAFLFSVQPELDQLVEQATSFFSQCASGSVSDPDVPVPVAPCPGDDAVIRRSQDLAQSVSVAEATPLLLRSVSTEQSVHPQHVHLVADNSWKHDPTNDLENSSSETQSTLCTNSVHPEFASLRQSDVLSSTTSTVEVTSPHSPSSLVSVGRLTASVPSSPVLWRSEISKGLWSNTVQVSPTENKDKNATFILTTRRNEMDFADASDHLVDGTNELPLHQASHPYSRGCILS</sequence>
<dbReference type="SUPFAM" id="SSF101908">
    <property type="entry name" value="Putative isomerase YbhE"/>
    <property type="match status" value="1"/>
</dbReference>
<proteinExistence type="predicted"/>
<dbReference type="PANTHER" id="PTHR22746">
    <property type="entry name" value="RAB6A-GEF COMPLEX PARTNER PROTEIN 1"/>
    <property type="match status" value="1"/>
</dbReference>
<gene>
    <name evidence="6" type="ORF">CDAUBV1_LOCUS4181</name>
</gene>
<dbReference type="PANTHER" id="PTHR22746:SF10">
    <property type="entry name" value="GUANINE NUCLEOTIDE EXCHANGE FACTOR SUBUNIT RIC1"/>
    <property type="match status" value="1"/>
</dbReference>